<feature type="domain" description="Aromatic amino acid beta-eliminating lyase/threonine aldolase" evidence="5">
    <location>
        <begin position="9"/>
        <end position="296"/>
    </location>
</feature>
<comment type="cofactor">
    <cofactor evidence="1">
        <name>pyridoxal 5'-phosphate</name>
        <dbReference type="ChEBI" id="CHEBI:597326"/>
    </cofactor>
</comment>
<accession>A0A1N7FN93</accession>
<evidence type="ECO:0000256" key="4">
    <source>
        <dbReference type="ARBA" id="ARBA00022898"/>
    </source>
</evidence>
<evidence type="ECO:0000256" key="1">
    <source>
        <dbReference type="ARBA" id="ARBA00001933"/>
    </source>
</evidence>
<dbReference type="Proteomes" id="UP000187495">
    <property type="component" value="Unassembled WGS sequence"/>
</dbReference>
<dbReference type="GO" id="GO:0006520">
    <property type="term" value="P:amino acid metabolic process"/>
    <property type="evidence" value="ECO:0007669"/>
    <property type="project" value="InterPro"/>
</dbReference>
<dbReference type="GO" id="GO:0016829">
    <property type="term" value="F:lyase activity"/>
    <property type="evidence" value="ECO:0007669"/>
    <property type="project" value="InterPro"/>
</dbReference>
<dbReference type="AlphaFoldDB" id="A0A1N7FN93"/>
<dbReference type="SUPFAM" id="SSF53383">
    <property type="entry name" value="PLP-dependent transferases"/>
    <property type="match status" value="1"/>
</dbReference>
<dbReference type="Gene3D" id="3.90.1150.10">
    <property type="entry name" value="Aspartate Aminotransferase, domain 1"/>
    <property type="match status" value="1"/>
</dbReference>
<evidence type="ECO:0000313" key="6">
    <source>
        <dbReference type="EMBL" id="SIS01791.1"/>
    </source>
</evidence>
<proteinExistence type="inferred from homology"/>
<comment type="similarity">
    <text evidence="2">Belongs to the threonine aldolase family.</text>
</comment>
<evidence type="ECO:0000256" key="2">
    <source>
        <dbReference type="ARBA" id="ARBA00006966"/>
    </source>
</evidence>
<dbReference type="InterPro" id="IPR015421">
    <property type="entry name" value="PyrdxlP-dep_Trfase_major"/>
</dbReference>
<evidence type="ECO:0000259" key="5">
    <source>
        <dbReference type="Pfam" id="PF01212"/>
    </source>
</evidence>
<dbReference type="RefSeq" id="WP_076555783.1">
    <property type="nucleotide sequence ID" value="NZ_FTNU01000015.1"/>
</dbReference>
<dbReference type="PANTHER" id="PTHR48097:SF5">
    <property type="entry name" value="LOW SPECIFICITY L-THREONINE ALDOLASE"/>
    <property type="match status" value="1"/>
</dbReference>
<dbReference type="InterPro" id="IPR001597">
    <property type="entry name" value="ArAA_b-elim_lyase/Thr_aldolase"/>
</dbReference>
<dbReference type="PANTHER" id="PTHR48097">
    <property type="entry name" value="L-THREONINE ALDOLASE-RELATED"/>
    <property type="match status" value="1"/>
</dbReference>
<comment type="subunit">
    <text evidence="3">Homotetramer.</text>
</comment>
<evidence type="ECO:0000313" key="7">
    <source>
        <dbReference type="Proteomes" id="UP000187495"/>
    </source>
</evidence>
<dbReference type="InterPro" id="IPR015424">
    <property type="entry name" value="PyrdxlP-dep_Trfase"/>
</dbReference>
<dbReference type="Pfam" id="PF01212">
    <property type="entry name" value="Beta_elim_lyase"/>
    <property type="match status" value="1"/>
</dbReference>
<dbReference type="STRING" id="34061.B0189_07915"/>
<dbReference type="CDD" id="cd06502">
    <property type="entry name" value="TA_like"/>
    <property type="match status" value="1"/>
</dbReference>
<name>A0A1N7FN93_9GAMM</name>
<reference evidence="7" key="1">
    <citation type="submission" date="2017-01" db="EMBL/GenBank/DDBJ databases">
        <authorList>
            <person name="Varghese N."/>
            <person name="Submissions S."/>
        </authorList>
    </citation>
    <scope>NUCLEOTIDE SEQUENCE [LARGE SCALE GENOMIC DNA]</scope>
    <source>
        <strain evidence="7">DSM 21768</strain>
    </source>
</reference>
<gene>
    <name evidence="6" type="ORF">SAMN02745664_1152</name>
</gene>
<keyword evidence="4" id="KW-0663">Pyridoxal phosphate</keyword>
<keyword evidence="7" id="KW-1185">Reference proteome</keyword>
<sequence length="346" mass="37668">MSQSFAKTFASDNYSGVHSAIMQALIDANVGHVAAYGYDEYTDALQQIIREHFGKDAHAFAVFNGTGANVLGLQALMPRWGAVICAESAHIHQDESTAPQVVGGLKLLPVASTDGKLSPELIKSQLYNIGSEHRAQPAVVYISQTTECGTCYTLDELRNICQTAHEHNLKVFVDGARLSNAAVHLGVGFRQMITDTGVDMLSFGGTKNGMMMGECLITFDDKLTQSMRFLRKVGLQTASKMRFISAQFIALLSNNLYLENAKNANDMATLLAEKLQALGITPLYPVQSNGVFVRLSDQQSATARQKYAFYDWDGFDGNDGKVVRLMCSFDTTVAEVEDLVALIAKG</sequence>
<organism evidence="6 7">
    <name type="scientific">Moraxella cuniculi DSM 21768</name>
    <dbReference type="NCBI Taxonomy" id="1122245"/>
    <lineage>
        <taxon>Bacteria</taxon>
        <taxon>Pseudomonadati</taxon>
        <taxon>Pseudomonadota</taxon>
        <taxon>Gammaproteobacteria</taxon>
        <taxon>Moraxellales</taxon>
        <taxon>Moraxellaceae</taxon>
        <taxon>Moraxella</taxon>
    </lineage>
</organism>
<protein>
    <submittedName>
        <fullName evidence="6">L-threonine aldolase</fullName>
    </submittedName>
</protein>
<evidence type="ECO:0000256" key="3">
    <source>
        <dbReference type="ARBA" id="ARBA00011881"/>
    </source>
</evidence>
<dbReference type="InterPro" id="IPR015422">
    <property type="entry name" value="PyrdxlP-dep_Trfase_small"/>
</dbReference>
<dbReference type="Gene3D" id="3.40.640.10">
    <property type="entry name" value="Type I PLP-dependent aspartate aminotransferase-like (Major domain)"/>
    <property type="match status" value="1"/>
</dbReference>
<dbReference type="EMBL" id="FTNU01000015">
    <property type="protein sequence ID" value="SIS01791.1"/>
    <property type="molecule type" value="Genomic_DNA"/>
</dbReference>